<feature type="domain" description="Leucyl-tRNA synthetase editing" evidence="8">
    <location>
        <begin position="2"/>
        <end position="82"/>
    </location>
</feature>
<comment type="caution">
    <text evidence="9">The sequence shown here is derived from an EMBL/GenBank/DDBJ whole genome shotgun (WGS) entry which is preliminary data.</text>
</comment>
<feature type="non-terminal residue" evidence="9">
    <location>
        <position position="82"/>
    </location>
</feature>
<keyword evidence="3 9" id="KW-0436">Ligase</keyword>
<gene>
    <name evidence="9" type="ORF">L9G74_21570</name>
</gene>
<dbReference type="Pfam" id="PF13603">
    <property type="entry name" value="tRNA-synt_1_2"/>
    <property type="match status" value="1"/>
</dbReference>
<evidence type="ECO:0000256" key="4">
    <source>
        <dbReference type="ARBA" id="ARBA00022741"/>
    </source>
</evidence>
<evidence type="ECO:0000313" key="9">
    <source>
        <dbReference type="EMBL" id="MCS4559012.1"/>
    </source>
</evidence>
<accession>A0ABT2FRP7</accession>
<organism evidence="9 10">
    <name type="scientific">Shewanella electrica</name>
    <dbReference type="NCBI Taxonomy" id="515560"/>
    <lineage>
        <taxon>Bacteria</taxon>
        <taxon>Pseudomonadati</taxon>
        <taxon>Pseudomonadota</taxon>
        <taxon>Gammaproteobacteria</taxon>
        <taxon>Alteromonadales</taxon>
        <taxon>Shewanellaceae</taxon>
        <taxon>Shewanella</taxon>
    </lineage>
</organism>
<evidence type="ECO:0000256" key="5">
    <source>
        <dbReference type="ARBA" id="ARBA00022840"/>
    </source>
</evidence>
<dbReference type="Proteomes" id="UP001201549">
    <property type="component" value="Unassembled WGS sequence"/>
</dbReference>
<evidence type="ECO:0000256" key="7">
    <source>
        <dbReference type="ARBA" id="ARBA00023146"/>
    </source>
</evidence>
<evidence type="ECO:0000313" key="10">
    <source>
        <dbReference type="Proteomes" id="UP001201549"/>
    </source>
</evidence>
<reference evidence="10" key="1">
    <citation type="submission" date="2023-07" db="EMBL/GenBank/DDBJ databases">
        <title>Shewanella mangrovi sp. nov., an acetaldehyde- degrading bacterium isolated from mangrove sediment.</title>
        <authorList>
            <person name="Liu Y."/>
        </authorList>
    </citation>
    <scope>NUCLEOTIDE SEQUENCE [LARGE SCALE GENOMIC DNA]</scope>
    <source>
        <strain evidence="10">C32</strain>
    </source>
</reference>
<protein>
    <recommendedName>
        <fullName evidence="2">leucine--tRNA ligase</fullName>
        <ecNumber evidence="2">6.1.1.4</ecNumber>
    </recommendedName>
</protein>
<keyword evidence="5" id="KW-0067">ATP-binding</keyword>
<evidence type="ECO:0000256" key="6">
    <source>
        <dbReference type="ARBA" id="ARBA00022917"/>
    </source>
</evidence>
<evidence type="ECO:0000256" key="3">
    <source>
        <dbReference type="ARBA" id="ARBA00022598"/>
    </source>
</evidence>
<name>A0ABT2FRP7_9GAMM</name>
<dbReference type="Gene3D" id="3.90.740.10">
    <property type="entry name" value="Valyl/Leucyl/Isoleucyl-tRNA synthetase, editing domain"/>
    <property type="match status" value="1"/>
</dbReference>
<dbReference type="PANTHER" id="PTHR43740:SF2">
    <property type="entry name" value="LEUCINE--TRNA LIGASE, MITOCHONDRIAL"/>
    <property type="match status" value="1"/>
</dbReference>
<keyword evidence="6" id="KW-0648">Protein biosynthesis</keyword>
<dbReference type="InterPro" id="IPR009008">
    <property type="entry name" value="Val/Leu/Ile-tRNA-synth_edit"/>
</dbReference>
<keyword evidence="4" id="KW-0547">Nucleotide-binding</keyword>
<dbReference type="PANTHER" id="PTHR43740">
    <property type="entry name" value="LEUCYL-TRNA SYNTHETASE"/>
    <property type="match status" value="1"/>
</dbReference>
<dbReference type="InterPro" id="IPR025709">
    <property type="entry name" value="Leu_tRNA-synth_edit"/>
</dbReference>
<dbReference type="EMBL" id="JAKOGG010000591">
    <property type="protein sequence ID" value="MCS4559012.1"/>
    <property type="molecule type" value="Genomic_DNA"/>
</dbReference>
<dbReference type="SUPFAM" id="SSF50677">
    <property type="entry name" value="ValRS/IleRS/LeuRS editing domain"/>
    <property type="match status" value="1"/>
</dbReference>
<comment type="similarity">
    <text evidence="1">Belongs to the class-I aminoacyl-tRNA synthetase family.</text>
</comment>
<feature type="non-terminal residue" evidence="9">
    <location>
        <position position="1"/>
    </location>
</feature>
<dbReference type="EC" id="6.1.1.4" evidence="2"/>
<proteinExistence type="inferred from homology"/>
<evidence type="ECO:0000259" key="8">
    <source>
        <dbReference type="Pfam" id="PF13603"/>
    </source>
</evidence>
<keyword evidence="10" id="KW-1185">Reference proteome</keyword>
<evidence type="ECO:0000256" key="1">
    <source>
        <dbReference type="ARBA" id="ARBA00005594"/>
    </source>
</evidence>
<dbReference type="GO" id="GO:0016874">
    <property type="term" value="F:ligase activity"/>
    <property type="evidence" value="ECO:0007669"/>
    <property type="project" value="UniProtKB-KW"/>
</dbReference>
<dbReference type="InterPro" id="IPR002302">
    <property type="entry name" value="Leu-tRNA-ligase"/>
</dbReference>
<sequence length="82" mass="8985">DDQKDAIEAFKKSIASKSDLERTDLNKDKSGVFTGAVAINPINGEELPIWVGDYVLSSYGTGAVMAVPAHDTRDYEFAKKYD</sequence>
<keyword evidence="7" id="KW-0030">Aminoacyl-tRNA synthetase</keyword>
<evidence type="ECO:0000256" key="2">
    <source>
        <dbReference type="ARBA" id="ARBA00013164"/>
    </source>
</evidence>